<evidence type="ECO:0000313" key="2">
    <source>
        <dbReference type="Proteomes" id="UP000252081"/>
    </source>
</evidence>
<dbReference type="Pfam" id="PF06245">
    <property type="entry name" value="DUF1015"/>
    <property type="match status" value="1"/>
</dbReference>
<accession>A0A366L2Y7</accession>
<protein>
    <recommendedName>
        <fullName evidence="3">DUF1015 domain-containing protein</fullName>
    </recommendedName>
</protein>
<dbReference type="OrthoDB" id="9781616at2"/>
<dbReference type="PANTHER" id="PTHR36454">
    <property type="entry name" value="LMO2823 PROTEIN"/>
    <property type="match status" value="1"/>
</dbReference>
<sequence>MARINTVNAVRLANSLTDLDRAPIAASDEETIFPLGLKQLGTECSALWICEIPGRKKKHMCLWALTDLEDLKRGCIIPHESIIADRVRPMINRRLVEDKEISPVVLCYRANRKISELLEYGRFGDLPDEDFEWHWGLRVWKVKDRETVERFQSAFREINRVYIADGHHRLAAALNTGIDDKWISTIYVPDDEMEIAPYHRLLALAGTVDFTGILDKLQVYFNISQVQGNLPYRPEKKNVFGFFIDHTWFRIELKPAFSEMNLPDACFLQDKVLNGIFGLKKSEDDCRLEVFSDTFWDQYIHRLSGSGHCAGFTLYPISSHELFTRADSNVLLPPKSTWIEPKVPLGALVHLKQGNNGRGRRG</sequence>
<proteinExistence type="predicted"/>
<dbReference type="Proteomes" id="UP000252081">
    <property type="component" value="Unassembled WGS sequence"/>
</dbReference>
<organism evidence="1 2">
    <name type="scientific">Pedobacter miscanthi</name>
    <dbReference type="NCBI Taxonomy" id="2259170"/>
    <lineage>
        <taxon>Bacteria</taxon>
        <taxon>Pseudomonadati</taxon>
        <taxon>Bacteroidota</taxon>
        <taxon>Sphingobacteriia</taxon>
        <taxon>Sphingobacteriales</taxon>
        <taxon>Sphingobacteriaceae</taxon>
        <taxon>Pedobacter</taxon>
    </lineage>
</organism>
<dbReference type="PANTHER" id="PTHR36454:SF1">
    <property type="entry name" value="DUF1015 DOMAIN-CONTAINING PROTEIN"/>
    <property type="match status" value="1"/>
</dbReference>
<dbReference type="RefSeq" id="WP_113948612.1">
    <property type="nucleotide sequence ID" value="NZ_QNQU01000007.1"/>
</dbReference>
<name>A0A366L2Y7_9SPHI</name>
<reference evidence="1 2" key="1">
    <citation type="submission" date="2018-07" db="EMBL/GenBank/DDBJ databases">
        <title>A draft genome of a endophytic bacteria, a new species of Pedobacter.</title>
        <authorList>
            <person name="Zhang Z.D."/>
            <person name="Chen Z.J."/>
        </authorList>
    </citation>
    <scope>NUCLEOTIDE SEQUENCE [LARGE SCALE GENOMIC DNA]</scope>
    <source>
        <strain evidence="1 2">RS10</strain>
    </source>
</reference>
<gene>
    <name evidence="1" type="ORF">DRW42_09620</name>
</gene>
<dbReference type="EMBL" id="QNQU01000007">
    <property type="protein sequence ID" value="RBQ07853.1"/>
    <property type="molecule type" value="Genomic_DNA"/>
</dbReference>
<comment type="caution">
    <text evidence="1">The sequence shown here is derived from an EMBL/GenBank/DDBJ whole genome shotgun (WGS) entry which is preliminary data.</text>
</comment>
<dbReference type="AlphaFoldDB" id="A0A366L2Y7"/>
<evidence type="ECO:0000313" key="1">
    <source>
        <dbReference type="EMBL" id="RBQ07853.1"/>
    </source>
</evidence>
<dbReference type="InterPro" id="IPR008323">
    <property type="entry name" value="UCP033563"/>
</dbReference>
<keyword evidence="2" id="KW-1185">Reference proteome</keyword>
<evidence type="ECO:0008006" key="3">
    <source>
        <dbReference type="Google" id="ProtNLM"/>
    </source>
</evidence>